<gene>
    <name evidence="7" type="primary">maa</name>
    <name evidence="7" type="ORF">DTL3_1354</name>
</gene>
<dbReference type="EMBL" id="LN824141">
    <property type="protein sequence ID" value="CEP78648.1"/>
    <property type="molecule type" value="Genomic_DNA"/>
</dbReference>
<dbReference type="InterPro" id="IPR039369">
    <property type="entry name" value="LacA-like"/>
</dbReference>
<evidence type="ECO:0000256" key="5">
    <source>
        <dbReference type="RuleBase" id="RU367021"/>
    </source>
</evidence>
<dbReference type="PROSITE" id="PS00101">
    <property type="entry name" value="HEXAPEP_TRANSFERASES"/>
    <property type="match status" value="1"/>
</dbReference>
<evidence type="ECO:0000313" key="8">
    <source>
        <dbReference type="Proteomes" id="UP000032809"/>
    </source>
</evidence>
<keyword evidence="2 5" id="KW-0808">Transferase</keyword>
<dbReference type="FunFam" id="2.160.10.10:FF:000008">
    <property type="entry name" value="Maltose O-acetyltransferase"/>
    <property type="match status" value="1"/>
</dbReference>
<protein>
    <recommendedName>
        <fullName evidence="5">Acetyltransferase</fullName>
        <ecNumber evidence="5">2.3.1.-</ecNumber>
    </recommendedName>
</protein>
<dbReference type="HOGENOM" id="CLU_051638_3_0_0"/>
<dbReference type="SMART" id="SM01266">
    <property type="entry name" value="Mac"/>
    <property type="match status" value="1"/>
</dbReference>
<evidence type="ECO:0000256" key="3">
    <source>
        <dbReference type="ARBA" id="ARBA00022737"/>
    </source>
</evidence>
<keyword evidence="3" id="KW-0677">Repeat</keyword>
<evidence type="ECO:0000256" key="2">
    <source>
        <dbReference type="ARBA" id="ARBA00022679"/>
    </source>
</evidence>
<dbReference type="PANTHER" id="PTHR43017:SF1">
    <property type="entry name" value="ACETYLTRANSFERASE YJL218W-RELATED"/>
    <property type="match status" value="1"/>
</dbReference>
<dbReference type="InterPro" id="IPR024688">
    <property type="entry name" value="Mac_dom"/>
</dbReference>
<evidence type="ECO:0000259" key="6">
    <source>
        <dbReference type="SMART" id="SM01266"/>
    </source>
</evidence>
<dbReference type="Gene3D" id="2.160.10.10">
    <property type="entry name" value="Hexapeptide repeat proteins"/>
    <property type="match status" value="1"/>
</dbReference>
<dbReference type="PATRIC" id="fig|1006576.9.peg.1351"/>
<evidence type="ECO:0000256" key="1">
    <source>
        <dbReference type="ARBA" id="ARBA00007274"/>
    </source>
</evidence>
<dbReference type="GO" id="GO:0008870">
    <property type="term" value="F:galactoside O-acetyltransferase activity"/>
    <property type="evidence" value="ECO:0007669"/>
    <property type="project" value="TreeGrafter"/>
</dbReference>
<dbReference type="Pfam" id="PF12464">
    <property type="entry name" value="Mac"/>
    <property type="match status" value="1"/>
</dbReference>
<sequence>MTEKEKMLAGEFYTASDPQLVNDRQRARRLVWKFNNSHPDELADRKNILKELFGKIGENIFIEPSFHCDYGYNISVGNYFFMNFGGIILDCNKVIIGDYVQIGPNVQIYSATHSTDPTSRKNFLELAFPITIGNNVWIGGGAIIGPGVTIGDNSVIGAGSIVTKNIPENVVAVGNPCRIIKEIK</sequence>
<feature type="domain" description="Maltose/galactoside acetyltransferase" evidence="6">
    <location>
        <begin position="4"/>
        <end position="58"/>
    </location>
</feature>
<dbReference type="PANTHER" id="PTHR43017">
    <property type="entry name" value="GALACTOSIDE O-ACETYLTRANSFERASE"/>
    <property type="match status" value="1"/>
</dbReference>
<evidence type="ECO:0000313" key="7">
    <source>
        <dbReference type="EMBL" id="CEP78648.1"/>
    </source>
</evidence>
<dbReference type="EC" id="2.3.1.-" evidence="5"/>
<name>A0A0C7NZD3_DEFTU</name>
<dbReference type="Pfam" id="PF00132">
    <property type="entry name" value="Hexapep"/>
    <property type="match status" value="1"/>
</dbReference>
<dbReference type="STRING" id="1006576.DTL3_1354"/>
<dbReference type="InterPro" id="IPR018357">
    <property type="entry name" value="Hexapep_transf_CS"/>
</dbReference>
<accession>A0A0C7NZD3</accession>
<keyword evidence="4 5" id="KW-0012">Acyltransferase</keyword>
<organism evidence="7 8">
    <name type="scientific">Defluviitoga tunisiensis</name>
    <dbReference type="NCBI Taxonomy" id="1006576"/>
    <lineage>
        <taxon>Bacteria</taxon>
        <taxon>Thermotogati</taxon>
        <taxon>Thermotogota</taxon>
        <taxon>Thermotogae</taxon>
        <taxon>Petrotogales</taxon>
        <taxon>Petrotogaceae</taxon>
        <taxon>Defluviitoga</taxon>
    </lineage>
</organism>
<dbReference type="KEGG" id="dtn:DTL3_1354"/>
<proteinExistence type="inferred from homology"/>
<dbReference type="AlphaFoldDB" id="A0A0C7NZD3"/>
<dbReference type="Proteomes" id="UP000032809">
    <property type="component" value="Chromosome I"/>
</dbReference>
<keyword evidence="8" id="KW-1185">Reference proteome</keyword>
<comment type="similarity">
    <text evidence="1 5">Belongs to the transferase hexapeptide repeat family.</text>
</comment>
<dbReference type="InterPro" id="IPR001451">
    <property type="entry name" value="Hexapep"/>
</dbReference>
<evidence type="ECO:0000256" key="4">
    <source>
        <dbReference type="ARBA" id="ARBA00023315"/>
    </source>
</evidence>
<dbReference type="SUPFAM" id="SSF51161">
    <property type="entry name" value="Trimeric LpxA-like enzymes"/>
    <property type="match status" value="1"/>
</dbReference>
<dbReference type="CDD" id="cd03357">
    <property type="entry name" value="LbH_MAT_GAT"/>
    <property type="match status" value="1"/>
</dbReference>
<reference evidence="8" key="1">
    <citation type="submission" date="2014-11" db="EMBL/GenBank/DDBJ databases">
        <authorList>
            <person name="Wibberg D."/>
        </authorList>
    </citation>
    <scope>NUCLEOTIDE SEQUENCE [LARGE SCALE GENOMIC DNA]</scope>
    <source>
        <strain evidence="8">L3</strain>
    </source>
</reference>
<dbReference type="InterPro" id="IPR011004">
    <property type="entry name" value="Trimer_LpxA-like_sf"/>
</dbReference>